<feature type="transmembrane region" description="Helical" evidence="9">
    <location>
        <begin position="406"/>
        <end position="433"/>
    </location>
</feature>
<feature type="transmembrane region" description="Helical" evidence="9">
    <location>
        <begin position="445"/>
        <end position="467"/>
    </location>
</feature>
<dbReference type="EMBL" id="KX778609">
    <property type="protein sequence ID" value="AON96566.1"/>
    <property type="molecule type" value="Genomic_DNA"/>
</dbReference>
<dbReference type="GO" id="GO:1990539">
    <property type="term" value="P:fructose import across plasma membrane"/>
    <property type="evidence" value="ECO:0007669"/>
    <property type="project" value="UniProtKB-ARBA"/>
</dbReference>
<feature type="transmembrane region" description="Helical" evidence="9">
    <location>
        <begin position="134"/>
        <end position="154"/>
    </location>
</feature>
<feature type="transmembrane region" description="Helical" evidence="9">
    <location>
        <begin position="100"/>
        <end position="122"/>
    </location>
</feature>
<keyword evidence="6 9" id="KW-0472">Membrane</keyword>
<comment type="similarity">
    <text evidence="8">Belongs to the major facilitator superfamily. Sugar transporter (TC 2.A.1.1) family.</text>
</comment>
<dbReference type="InterPro" id="IPR020846">
    <property type="entry name" value="MFS_dom"/>
</dbReference>
<keyword evidence="7" id="KW-0325">Glycoprotein</keyword>
<dbReference type="GO" id="GO:0005353">
    <property type="term" value="F:fructose transmembrane transporter activity"/>
    <property type="evidence" value="ECO:0007669"/>
    <property type="project" value="UniProtKB-ARBA"/>
</dbReference>
<reference evidence="11" key="1">
    <citation type="submission" date="2016-08" db="EMBL/GenBank/DDBJ databases">
        <authorList>
            <person name="Seilhamer J.J."/>
        </authorList>
    </citation>
    <scope>NUCLEOTIDE SEQUENCE</scope>
</reference>
<feature type="transmembrane region" description="Helical" evidence="9">
    <location>
        <begin position="473"/>
        <end position="494"/>
    </location>
</feature>
<evidence type="ECO:0000256" key="5">
    <source>
        <dbReference type="ARBA" id="ARBA00022989"/>
    </source>
</evidence>
<protein>
    <submittedName>
        <fullName evidence="11">Solute carrier family 2 facilitated glucose transporter member 3</fullName>
    </submittedName>
</protein>
<dbReference type="PANTHER" id="PTHR23503">
    <property type="entry name" value="SOLUTE CARRIER FAMILY 2"/>
    <property type="match status" value="1"/>
</dbReference>
<keyword evidence="5 9" id="KW-1133">Transmembrane helix</keyword>
<comment type="subcellular location">
    <subcellularLocation>
        <location evidence="1">Cell membrane</location>
        <topology evidence="1">Multi-pass membrane protein</topology>
    </subcellularLocation>
</comment>
<evidence type="ECO:0000256" key="3">
    <source>
        <dbReference type="ARBA" id="ARBA00022475"/>
    </source>
</evidence>
<dbReference type="SUPFAM" id="SSF103473">
    <property type="entry name" value="MFS general substrate transporter"/>
    <property type="match status" value="1"/>
</dbReference>
<sequence>MGEQSECNTLFAQPLPRQSLPDISQPVANEHQHLTQTHDYKPGWSFYLVLAGVVTTLGSSLPVGFNIGVVNTPADLIKGFCNESFITRYDIVLNKTWLNVLWSSVVSIFIIGGCTGSILGSVLADKLGRKKATILTNVLSLAGAVLFLFCRAANSVEMLIIGRLLVGLSGGLTTSIVPMYLTELSPAALTGAMGVACPMGVNVGVLVGQVMGLSFILGGENDWPYLLSVYALLVIVTLPVLCILPESPKYLYVVKRNELAAIGELSRLRGESPSVLTEDVELLKEESRSDDTAGEPYGMLKLLREPRLRLPLLLTCSMQAGQQTSGINAVFYYSQTIFKQAGLSEKQAQYATIGSGFINVCTAVLMLHLLPRAGRRPLLLGSICVASVLLATLAAAMNFINAASWMPYVCMVAVLGYVLVYGLGLGPIPYFIASEMFEVAPRPAGMAWGSLANWGGNFLVGMCFPTMRDVIGPYSFLIFAAVTMALFVFQKFYFPETRGRTPAQVTQLCSRGFKSRPLTAVTPHL</sequence>
<dbReference type="GO" id="GO:0005886">
    <property type="term" value="C:plasma membrane"/>
    <property type="evidence" value="ECO:0007669"/>
    <property type="project" value="UniProtKB-SubCell"/>
</dbReference>
<dbReference type="AlphaFoldDB" id="A0A1C9EGF9"/>
<dbReference type="InterPro" id="IPR003663">
    <property type="entry name" value="Sugar/inositol_transpt"/>
</dbReference>
<feature type="transmembrane region" description="Helical" evidence="9">
    <location>
        <begin position="223"/>
        <end position="244"/>
    </location>
</feature>
<dbReference type="InterPro" id="IPR005828">
    <property type="entry name" value="MFS_sugar_transport-like"/>
</dbReference>
<evidence type="ECO:0000256" key="9">
    <source>
        <dbReference type="SAM" id="Phobius"/>
    </source>
</evidence>
<feature type="domain" description="Major facilitator superfamily (MFS) profile" evidence="10">
    <location>
        <begin position="52"/>
        <end position="498"/>
    </location>
</feature>
<dbReference type="Pfam" id="PF00083">
    <property type="entry name" value="Sugar_tr"/>
    <property type="match status" value="1"/>
</dbReference>
<dbReference type="OrthoDB" id="4540492at2759"/>
<evidence type="ECO:0000256" key="1">
    <source>
        <dbReference type="ARBA" id="ARBA00004651"/>
    </source>
</evidence>
<keyword evidence="4 9" id="KW-0812">Transmembrane</keyword>
<feature type="transmembrane region" description="Helical" evidence="9">
    <location>
        <begin position="378"/>
        <end position="400"/>
    </location>
</feature>
<feature type="transmembrane region" description="Helical" evidence="9">
    <location>
        <begin position="353"/>
        <end position="371"/>
    </location>
</feature>
<feature type="transmembrane region" description="Helical" evidence="9">
    <location>
        <begin position="160"/>
        <end position="181"/>
    </location>
</feature>
<feature type="transmembrane region" description="Helical" evidence="9">
    <location>
        <begin position="44"/>
        <end position="65"/>
    </location>
</feature>
<evidence type="ECO:0000256" key="7">
    <source>
        <dbReference type="ARBA" id="ARBA00023180"/>
    </source>
</evidence>
<organism evidence="11">
    <name type="scientific">Bicyclus anynana</name>
    <name type="common">Squinting bush brown butterfly</name>
    <dbReference type="NCBI Taxonomy" id="110368"/>
    <lineage>
        <taxon>Eukaryota</taxon>
        <taxon>Metazoa</taxon>
        <taxon>Ecdysozoa</taxon>
        <taxon>Arthropoda</taxon>
        <taxon>Hexapoda</taxon>
        <taxon>Insecta</taxon>
        <taxon>Pterygota</taxon>
        <taxon>Neoptera</taxon>
        <taxon>Endopterygota</taxon>
        <taxon>Lepidoptera</taxon>
        <taxon>Glossata</taxon>
        <taxon>Ditrysia</taxon>
        <taxon>Papilionoidea</taxon>
        <taxon>Nymphalidae</taxon>
        <taxon>Satyrinae</taxon>
        <taxon>Satyrini</taxon>
        <taxon>Mycalesina</taxon>
        <taxon>Bicyclus</taxon>
    </lineage>
</organism>
<dbReference type="CDD" id="cd17357">
    <property type="entry name" value="MFS_GLUT_Class1_2_like"/>
    <property type="match status" value="1"/>
</dbReference>
<dbReference type="PANTHER" id="PTHR23503:SF127">
    <property type="entry name" value="FI08437P-RELATED"/>
    <property type="match status" value="1"/>
</dbReference>
<keyword evidence="11" id="KW-0762">Sugar transport</keyword>
<evidence type="ECO:0000256" key="8">
    <source>
        <dbReference type="RuleBase" id="RU003346"/>
    </source>
</evidence>
<dbReference type="Gene3D" id="1.20.1250.20">
    <property type="entry name" value="MFS general substrate transporter like domains"/>
    <property type="match status" value="1"/>
</dbReference>
<dbReference type="NCBIfam" id="TIGR00879">
    <property type="entry name" value="SP"/>
    <property type="match status" value="1"/>
</dbReference>
<keyword evidence="2 8" id="KW-0813">Transport</keyword>
<dbReference type="InterPro" id="IPR036259">
    <property type="entry name" value="MFS_trans_sf"/>
</dbReference>
<evidence type="ECO:0000256" key="4">
    <source>
        <dbReference type="ARBA" id="ARBA00022692"/>
    </source>
</evidence>
<evidence type="ECO:0000313" key="11">
    <source>
        <dbReference type="EMBL" id="AON96566.1"/>
    </source>
</evidence>
<dbReference type="InterPro" id="IPR045263">
    <property type="entry name" value="GLUT"/>
</dbReference>
<dbReference type="PROSITE" id="PS00216">
    <property type="entry name" value="SUGAR_TRANSPORT_1"/>
    <property type="match status" value="1"/>
</dbReference>
<name>A0A1C9EGF9_BICAN</name>
<evidence type="ECO:0000259" key="10">
    <source>
        <dbReference type="PROSITE" id="PS50850"/>
    </source>
</evidence>
<evidence type="ECO:0000256" key="2">
    <source>
        <dbReference type="ARBA" id="ARBA00022448"/>
    </source>
</evidence>
<dbReference type="PROSITE" id="PS50850">
    <property type="entry name" value="MFS"/>
    <property type="match status" value="1"/>
</dbReference>
<accession>A0A1C9EGF9</accession>
<dbReference type="FunFam" id="1.20.1250.20:FF:001511">
    <property type="entry name" value="Solute carrier family 2, facilitated glucose transporter member 5"/>
    <property type="match status" value="1"/>
</dbReference>
<evidence type="ECO:0000256" key="6">
    <source>
        <dbReference type="ARBA" id="ARBA00023136"/>
    </source>
</evidence>
<feature type="transmembrane region" description="Helical" evidence="9">
    <location>
        <begin position="193"/>
        <end position="217"/>
    </location>
</feature>
<dbReference type="PRINTS" id="PR00171">
    <property type="entry name" value="SUGRTRNSPORT"/>
</dbReference>
<dbReference type="InterPro" id="IPR005829">
    <property type="entry name" value="Sugar_transporter_CS"/>
</dbReference>
<proteinExistence type="inferred from homology"/>
<keyword evidence="3" id="KW-1003">Cell membrane</keyword>